<name>A0A2P2N0R7_RHIMU</name>
<proteinExistence type="predicted"/>
<organism evidence="1">
    <name type="scientific">Rhizophora mucronata</name>
    <name type="common">Asiatic mangrove</name>
    <dbReference type="NCBI Taxonomy" id="61149"/>
    <lineage>
        <taxon>Eukaryota</taxon>
        <taxon>Viridiplantae</taxon>
        <taxon>Streptophyta</taxon>
        <taxon>Embryophyta</taxon>
        <taxon>Tracheophyta</taxon>
        <taxon>Spermatophyta</taxon>
        <taxon>Magnoliopsida</taxon>
        <taxon>eudicotyledons</taxon>
        <taxon>Gunneridae</taxon>
        <taxon>Pentapetalae</taxon>
        <taxon>rosids</taxon>
        <taxon>fabids</taxon>
        <taxon>Malpighiales</taxon>
        <taxon>Rhizophoraceae</taxon>
        <taxon>Rhizophora</taxon>
    </lineage>
</organism>
<protein>
    <submittedName>
        <fullName evidence="1">Uncharacterized protein</fullName>
    </submittedName>
</protein>
<evidence type="ECO:0000313" key="1">
    <source>
        <dbReference type="EMBL" id="MBX36087.1"/>
    </source>
</evidence>
<sequence length="148" mass="17374">MPTRAFTIYLFLVQHPQKLMDLQGLLETETTVLKNFRYGFCSCGYACFLERDCLGFGPSVCVRWKEREANMFKQRLVPTMGPDTGKLDQDFLQQSSQLYQLEMKAHARRMERSRQNWLPTSWNINVQKQFIKPIVGQYQYGTSCIGYH</sequence>
<dbReference type="EMBL" id="GGEC01055603">
    <property type="protein sequence ID" value="MBX36087.1"/>
    <property type="molecule type" value="Transcribed_RNA"/>
</dbReference>
<reference evidence="1" key="1">
    <citation type="submission" date="2018-02" db="EMBL/GenBank/DDBJ databases">
        <title>Rhizophora mucronata_Transcriptome.</title>
        <authorList>
            <person name="Meera S.P."/>
            <person name="Sreeshan A."/>
            <person name="Augustine A."/>
        </authorList>
    </citation>
    <scope>NUCLEOTIDE SEQUENCE</scope>
    <source>
        <tissue evidence="1">Leaf</tissue>
    </source>
</reference>
<accession>A0A2P2N0R7</accession>
<dbReference type="AlphaFoldDB" id="A0A2P2N0R7"/>